<accession>A0A066WW75</accession>
<sequence length="404" mass="42725">MSTSSNPSLAPDAAEQQTSAGSVQPFDRLADLKLHLREAIAEPTNLIKQGTAPPPYFFAFEPSGVGEEQEQKFTALLGAAALGRILAGMKLVQSSPDHGGGGGAKGDEPGAAQHYSLENPHEYVAAFNEKTEAVIDAFTNGPLASMYGQNDGGAASKMELKITRAELHTVVLSHIFDGLSQVSKTHLADLDKVLSRFSAALQPFKVFSGPQGGQDGQDGKDGKIADDKGGDSLPELKLAVVIQYVKSVDITGGSGGIYVYQAYTRIVVFSVKPQHWALAIQKPPASKPKTSASEKAEAVAPGAADDHHIAAASSTSNVGAMSWPGWLGGKPKPPKPEDRITFALNTTVLELQFDDAKYHANKAKFENIFRGLAEKDEELDPIAKDGGLETLGRSTCTIYQAGEV</sequence>
<evidence type="ECO:0000256" key="1">
    <source>
        <dbReference type="SAM" id="MobiDB-lite"/>
    </source>
</evidence>
<evidence type="ECO:0000313" key="3">
    <source>
        <dbReference type="Proteomes" id="UP000027238"/>
    </source>
</evidence>
<organism evidence="2 3">
    <name type="scientific">Colletotrichum sublineola</name>
    <name type="common">Sorghum anthracnose fungus</name>
    <dbReference type="NCBI Taxonomy" id="1173701"/>
    <lineage>
        <taxon>Eukaryota</taxon>
        <taxon>Fungi</taxon>
        <taxon>Dikarya</taxon>
        <taxon>Ascomycota</taxon>
        <taxon>Pezizomycotina</taxon>
        <taxon>Sordariomycetes</taxon>
        <taxon>Hypocreomycetidae</taxon>
        <taxon>Glomerellales</taxon>
        <taxon>Glomerellaceae</taxon>
        <taxon>Colletotrichum</taxon>
        <taxon>Colletotrichum graminicola species complex</taxon>
    </lineage>
</organism>
<proteinExistence type="predicted"/>
<feature type="region of interest" description="Disordered" evidence="1">
    <location>
        <begin position="1"/>
        <end position="25"/>
    </location>
</feature>
<name>A0A066WW75_COLSU</name>
<dbReference type="OrthoDB" id="5242555at2759"/>
<dbReference type="HOGENOM" id="CLU_681541_0_0_1"/>
<feature type="region of interest" description="Disordered" evidence="1">
    <location>
        <begin position="208"/>
        <end position="228"/>
    </location>
</feature>
<protein>
    <submittedName>
        <fullName evidence="2">Uncharacterized protein</fullName>
    </submittedName>
</protein>
<reference evidence="3" key="1">
    <citation type="journal article" date="2014" name="Genome Announc.">
        <title>Draft genome sequence of Colletotrichum sublineola, a destructive pathogen of cultivated sorghum.</title>
        <authorList>
            <person name="Baroncelli R."/>
            <person name="Sanz-Martin J.M."/>
            <person name="Rech G.E."/>
            <person name="Sukno S.A."/>
            <person name="Thon M.R."/>
        </authorList>
    </citation>
    <scope>NUCLEOTIDE SEQUENCE [LARGE SCALE GENOMIC DNA]</scope>
    <source>
        <strain evidence="3">TX430BB</strain>
    </source>
</reference>
<dbReference type="OMA" id="ANEQTTH"/>
<feature type="region of interest" description="Disordered" evidence="1">
    <location>
        <begin position="93"/>
        <end position="113"/>
    </location>
</feature>
<dbReference type="Proteomes" id="UP000027238">
    <property type="component" value="Unassembled WGS sequence"/>
</dbReference>
<gene>
    <name evidence="2" type="ORF">CSUB01_07316</name>
</gene>
<comment type="caution">
    <text evidence="2">The sequence shown here is derived from an EMBL/GenBank/DDBJ whole genome shotgun (WGS) entry which is preliminary data.</text>
</comment>
<evidence type="ECO:0000313" key="2">
    <source>
        <dbReference type="EMBL" id="KDN60947.1"/>
    </source>
</evidence>
<dbReference type="AlphaFoldDB" id="A0A066WW75"/>
<dbReference type="EMBL" id="JMSE01001453">
    <property type="protein sequence ID" value="KDN60947.1"/>
    <property type="molecule type" value="Genomic_DNA"/>
</dbReference>
<feature type="compositionally biased region" description="Basic and acidic residues" evidence="1">
    <location>
        <begin position="217"/>
        <end position="228"/>
    </location>
</feature>
<keyword evidence="3" id="KW-1185">Reference proteome</keyword>